<dbReference type="EMBL" id="LJIJ01000136">
    <property type="protein sequence ID" value="ODN01856.1"/>
    <property type="molecule type" value="Genomic_DNA"/>
</dbReference>
<feature type="region of interest" description="Disordered" evidence="1">
    <location>
        <begin position="33"/>
        <end position="72"/>
    </location>
</feature>
<feature type="compositionally biased region" description="Polar residues" evidence="1">
    <location>
        <begin position="63"/>
        <end position="72"/>
    </location>
</feature>
<feature type="transmembrane region" description="Helical" evidence="2">
    <location>
        <begin position="6"/>
        <end position="25"/>
    </location>
</feature>
<protein>
    <submittedName>
        <fullName evidence="3">Uncharacterized protein</fullName>
    </submittedName>
</protein>
<gene>
    <name evidence="3" type="ORF">Ocin01_04809</name>
</gene>
<keyword evidence="2" id="KW-1133">Transmembrane helix</keyword>
<accession>A0A1D2NA59</accession>
<keyword evidence="4" id="KW-1185">Reference proteome</keyword>
<dbReference type="Proteomes" id="UP000094527">
    <property type="component" value="Unassembled WGS sequence"/>
</dbReference>
<proteinExistence type="predicted"/>
<dbReference type="AlphaFoldDB" id="A0A1D2NA59"/>
<keyword evidence="2" id="KW-0472">Membrane</keyword>
<name>A0A1D2NA59_ORCCI</name>
<feature type="compositionally biased region" description="Basic and acidic residues" evidence="1">
    <location>
        <begin position="50"/>
        <end position="61"/>
    </location>
</feature>
<keyword evidence="2" id="KW-0812">Transmembrane</keyword>
<evidence type="ECO:0000313" key="4">
    <source>
        <dbReference type="Proteomes" id="UP000094527"/>
    </source>
</evidence>
<comment type="caution">
    <text evidence="3">The sequence shown here is derived from an EMBL/GenBank/DDBJ whole genome shotgun (WGS) entry which is preliminary data.</text>
</comment>
<evidence type="ECO:0000256" key="1">
    <source>
        <dbReference type="SAM" id="MobiDB-lite"/>
    </source>
</evidence>
<reference evidence="3 4" key="1">
    <citation type="journal article" date="2016" name="Genome Biol. Evol.">
        <title>Gene Family Evolution Reflects Adaptation to Soil Environmental Stressors in the Genome of the Collembolan Orchesella cincta.</title>
        <authorList>
            <person name="Faddeeva-Vakhrusheva A."/>
            <person name="Derks M.F."/>
            <person name="Anvar S.Y."/>
            <person name="Agamennone V."/>
            <person name="Suring W."/>
            <person name="Smit S."/>
            <person name="van Straalen N.M."/>
            <person name="Roelofs D."/>
        </authorList>
    </citation>
    <scope>NUCLEOTIDE SEQUENCE [LARGE SCALE GENOMIC DNA]</scope>
    <source>
        <tissue evidence="3">Mixed pool</tissue>
    </source>
</reference>
<evidence type="ECO:0000313" key="3">
    <source>
        <dbReference type="EMBL" id="ODN01856.1"/>
    </source>
</evidence>
<sequence length="72" mass="7565">MVKERTIVIGFLAVIVVLALIFLLVKIAGHDDPLDWEGSGSGSGSGDSDETTKLPKCRDSSEESTTASPDSD</sequence>
<evidence type="ECO:0000256" key="2">
    <source>
        <dbReference type="SAM" id="Phobius"/>
    </source>
</evidence>
<organism evidence="3 4">
    <name type="scientific">Orchesella cincta</name>
    <name type="common">Springtail</name>
    <name type="synonym">Podura cincta</name>
    <dbReference type="NCBI Taxonomy" id="48709"/>
    <lineage>
        <taxon>Eukaryota</taxon>
        <taxon>Metazoa</taxon>
        <taxon>Ecdysozoa</taxon>
        <taxon>Arthropoda</taxon>
        <taxon>Hexapoda</taxon>
        <taxon>Collembola</taxon>
        <taxon>Entomobryomorpha</taxon>
        <taxon>Entomobryoidea</taxon>
        <taxon>Orchesellidae</taxon>
        <taxon>Orchesellinae</taxon>
        <taxon>Orchesella</taxon>
    </lineage>
</organism>